<organism evidence="3 4">
    <name type="scientific">Aspergillus glaucus CBS 516.65</name>
    <dbReference type="NCBI Taxonomy" id="1160497"/>
    <lineage>
        <taxon>Eukaryota</taxon>
        <taxon>Fungi</taxon>
        <taxon>Dikarya</taxon>
        <taxon>Ascomycota</taxon>
        <taxon>Pezizomycotina</taxon>
        <taxon>Eurotiomycetes</taxon>
        <taxon>Eurotiomycetidae</taxon>
        <taxon>Eurotiales</taxon>
        <taxon>Aspergillaceae</taxon>
        <taxon>Aspergillus</taxon>
        <taxon>Aspergillus subgen. Aspergillus</taxon>
    </lineage>
</organism>
<dbReference type="OrthoDB" id="3501153at2759"/>
<gene>
    <name evidence="3" type="ORF">ASPGLDRAFT_52053</name>
</gene>
<dbReference type="AlphaFoldDB" id="A0A1L9V7F8"/>
<keyword evidence="2" id="KW-0472">Membrane</keyword>
<dbReference type="GeneID" id="34463923"/>
<proteinExistence type="predicted"/>
<evidence type="ECO:0000256" key="2">
    <source>
        <dbReference type="SAM" id="Phobius"/>
    </source>
</evidence>
<dbReference type="RefSeq" id="XP_022396533.1">
    <property type="nucleotide sequence ID" value="XM_022547662.1"/>
</dbReference>
<dbReference type="PANTHER" id="PTHR35896:SF3">
    <property type="entry name" value="MAJOR FACILITATOR SUPERFAMILY TRANSPORTER"/>
    <property type="match status" value="1"/>
</dbReference>
<protein>
    <submittedName>
        <fullName evidence="3">Uncharacterized protein</fullName>
    </submittedName>
</protein>
<dbReference type="EMBL" id="KV878914">
    <property type="protein sequence ID" value="OJJ79835.1"/>
    <property type="molecule type" value="Genomic_DNA"/>
</dbReference>
<dbReference type="InterPro" id="IPR053008">
    <property type="entry name" value="Phomopsin_biosynth_assoc"/>
</dbReference>
<feature type="transmembrane region" description="Helical" evidence="2">
    <location>
        <begin position="34"/>
        <end position="52"/>
    </location>
</feature>
<evidence type="ECO:0000313" key="3">
    <source>
        <dbReference type="EMBL" id="OJJ79835.1"/>
    </source>
</evidence>
<accession>A0A1L9V7F8</accession>
<sequence length="251" mass="28537">MSYTRLRKEEHDGFDTERSQPHTKPPSKTSKTTIISLLAITISLTTCIFVFVNNIQQHPSVESPSPPQMNYQCGTSAAEAKARGCRFDIMSFSWLPPVCDDKEVTEMFLEAGNWTWSRDPQGKHVISQEDVGTGDFEYLFTNYRYHLTHCVYIWQKFHRALFTGDLSRIDGYSAGIGHTEHCSKMLLDRSLSLDHWGIVATTKFPSCGQGMLDKTQQGWFRIRQDEKVFGGDAVRDAHGDFLQGLHDGHQI</sequence>
<dbReference type="PANTHER" id="PTHR35896">
    <property type="entry name" value="IG-LIKE DOMAIN-CONTAINING PROTEIN"/>
    <property type="match status" value="1"/>
</dbReference>
<keyword evidence="4" id="KW-1185">Reference proteome</keyword>
<keyword evidence="2" id="KW-0812">Transmembrane</keyword>
<evidence type="ECO:0000313" key="4">
    <source>
        <dbReference type="Proteomes" id="UP000184300"/>
    </source>
</evidence>
<name>A0A1L9V7F8_ASPGL</name>
<evidence type="ECO:0000256" key="1">
    <source>
        <dbReference type="SAM" id="MobiDB-lite"/>
    </source>
</evidence>
<reference evidence="4" key="1">
    <citation type="journal article" date="2017" name="Genome Biol.">
        <title>Comparative genomics reveals high biological diversity and specific adaptations in the industrially and medically important fungal genus Aspergillus.</title>
        <authorList>
            <person name="de Vries R.P."/>
            <person name="Riley R."/>
            <person name="Wiebenga A."/>
            <person name="Aguilar-Osorio G."/>
            <person name="Amillis S."/>
            <person name="Uchima C.A."/>
            <person name="Anderluh G."/>
            <person name="Asadollahi M."/>
            <person name="Askin M."/>
            <person name="Barry K."/>
            <person name="Battaglia E."/>
            <person name="Bayram O."/>
            <person name="Benocci T."/>
            <person name="Braus-Stromeyer S.A."/>
            <person name="Caldana C."/>
            <person name="Canovas D."/>
            <person name="Cerqueira G.C."/>
            <person name="Chen F."/>
            <person name="Chen W."/>
            <person name="Choi C."/>
            <person name="Clum A."/>
            <person name="Dos Santos R.A."/>
            <person name="Damasio A.R."/>
            <person name="Diallinas G."/>
            <person name="Emri T."/>
            <person name="Fekete E."/>
            <person name="Flipphi M."/>
            <person name="Freyberg S."/>
            <person name="Gallo A."/>
            <person name="Gournas C."/>
            <person name="Habgood R."/>
            <person name="Hainaut M."/>
            <person name="Harispe M.L."/>
            <person name="Henrissat B."/>
            <person name="Hilden K.S."/>
            <person name="Hope R."/>
            <person name="Hossain A."/>
            <person name="Karabika E."/>
            <person name="Karaffa L."/>
            <person name="Karanyi Z."/>
            <person name="Krasevec N."/>
            <person name="Kuo A."/>
            <person name="Kusch H."/>
            <person name="LaButti K."/>
            <person name="Lagendijk E.L."/>
            <person name="Lapidus A."/>
            <person name="Levasseur A."/>
            <person name="Lindquist E."/>
            <person name="Lipzen A."/>
            <person name="Logrieco A.F."/>
            <person name="MacCabe A."/>
            <person name="Maekelae M.R."/>
            <person name="Malavazi I."/>
            <person name="Melin P."/>
            <person name="Meyer V."/>
            <person name="Mielnichuk N."/>
            <person name="Miskei M."/>
            <person name="Molnar A.P."/>
            <person name="Mule G."/>
            <person name="Ngan C.Y."/>
            <person name="Orejas M."/>
            <person name="Orosz E."/>
            <person name="Ouedraogo J.P."/>
            <person name="Overkamp K.M."/>
            <person name="Park H.-S."/>
            <person name="Perrone G."/>
            <person name="Piumi F."/>
            <person name="Punt P.J."/>
            <person name="Ram A.F."/>
            <person name="Ramon A."/>
            <person name="Rauscher S."/>
            <person name="Record E."/>
            <person name="Riano-Pachon D.M."/>
            <person name="Robert V."/>
            <person name="Roehrig J."/>
            <person name="Ruller R."/>
            <person name="Salamov A."/>
            <person name="Salih N.S."/>
            <person name="Samson R.A."/>
            <person name="Sandor E."/>
            <person name="Sanguinetti M."/>
            <person name="Schuetze T."/>
            <person name="Sepcic K."/>
            <person name="Shelest E."/>
            <person name="Sherlock G."/>
            <person name="Sophianopoulou V."/>
            <person name="Squina F.M."/>
            <person name="Sun H."/>
            <person name="Susca A."/>
            <person name="Todd R.B."/>
            <person name="Tsang A."/>
            <person name="Unkles S.E."/>
            <person name="van de Wiele N."/>
            <person name="van Rossen-Uffink D."/>
            <person name="Oliveira J.V."/>
            <person name="Vesth T.C."/>
            <person name="Visser J."/>
            <person name="Yu J.-H."/>
            <person name="Zhou M."/>
            <person name="Andersen M.R."/>
            <person name="Archer D.B."/>
            <person name="Baker S.E."/>
            <person name="Benoit I."/>
            <person name="Brakhage A.A."/>
            <person name="Braus G.H."/>
            <person name="Fischer R."/>
            <person name="Frisvad J.C."/>
            <person name="Goldman G.H."/>
            <person name="Houbraken J."/>
            <person name="Oakley B."/>
            <person name="Pocsi I."/>
            <person name="Scazzocchio C."/>
            <person name="Seiboth B."/>
            <person name="vanKuyk P.A."/>
            <person name="Wortman J."/>
            <person name="Dyer P.S."/>
            <person name="Grigoriev I.V."/>
        </authorList>
    </citation>
    <scope>NUCLEOTIDE SEQUENCE [LARGE SCALE GENOMIC DNA]</scope>
    <source>
        <strain evidence="4">CBS 516.65</strain>
    </source>
</reference>
<feature type="compositionally biased region" description="Basic and acidic residues" evidence="1">
    <location>
        <begin position="1"/>
        <end position="20"/>
    </location>
</feature>
<feature type="region of interest" description="Disordered" evidence="1">
    <location>
        <begin position="1"/>
        <end position="30"/>
    </location>
</feature>
<keyword evidence="2" id="KW-1133">Transmembrane helix</keyword>
<dbReference type="Proteomes" id="UP000184300">
    <property type="component" value="Unassembled WGS sequence"/>
</dbReference>
<dbReference type="VEuPathDB" id="FungiDB:ASPGLDRAFT_52053"/>